<proteinExistence type="predicted"/>
<protein>
    <submittedName>
        <fullName evidence="2">Uncharacterized protein</fullName>
    </submittedName>
</protein>
<sequence length="217" mass="23876">MSFSTILLAILGSSAFSVLVSKGLDYFKPTRHEEKLSSLVSELEAQIKLSEMAESSRNANGNEDSDLSEVVTLLNLSARNMLKQRLPRILLPSGLLPSFAVALTVLAATFALVAGAIALGAIWNWSQTATTLISAAILLIACIATVTFLMHASTVRDQIRGLIYSKLKYGSVKTVKHLVKHDKNDNKYVILPRRKDRLLRNFIGVDTLETTAWYLNE</sequence>
<feature type="transmembrane region" description="Helical" evidence="1">
    <location>
        <begin position="89"/>
        <end position="122"/>
    </location>
</feature>
<evidence type="ECO:0000313" key="3">
    <source>
        <dbReference type="Proteomes" id="UP000234641"/>
    </source>
</evidence>
<accession>A0A2H1HYD5</accession>
<keyword evidence="1" id="KW-1133">Transmembrane helix</keyword>
<evidence type="ECO:0000313" key="2">
    <source>
        <dbReference type="EMBL" id="SMX67836.1"/>
    </source>
</evidence>
<dbReference type="AlphaFoldDB" id="A0A2H1HYD5"/>
<dbReference type="Proteomes" id="UP000234641">
    <property type="component" value="Unassembled WGS sequence"/>
</dbReference>
<gene>
    <name evidence="2" type="ORF">BLIN9172_00593</name>
</gene>
<dbReference type="EMBL" id="FXYY01000002">
    <property type="protein sequence ID" value="SMX67836.1"/>
    <property type="molecule type" value="Genomic_DNA"/>
</dbReference>
<reference evidence="2 3" key="1">
    <citation type="submission" date="2017-03" db="EMBL/GenBank/DDBJ databases">
        <authorList>
            <person name="Afonso C.L."/>
            <person name="Miller P.J."/>
            <person name="Scott M.A."/>
            <person name="Spackman E."/>
            <person name="Goraichik I."/>
            <person name="Dimitrov K.M."/>
            <person name="Suarez D.L."/>
            <person name="Swayne D.E."/>
        </authorList>
    </citation>
    <scope>NUCLEOTIDE SEQUENCE [LARGE SCALE GENOMIC DNA]</scope>
    <source>
        <strain evidence="2 3">ATCC 9172</strain>
    </source>
</reference>
<keyword evidence="1" id="KW-0472">Membrane</keyword>
<evidence type="ECO:0000256" key="1">
    <source>
        <dbReference type="SAM" id="Phobius"/>
    </source>
</evidence>
<dbReference type="RefSeq" id="WP_101553755.1">
    <property type="nucleotide sequence ID" value="NZ_FXYY01000002.1"/>
</dbReference>
<name>A0A2H1HYD5_BRELN</name>
<keyword evidence="1" id="KW-0812">Transmembrane</keyword>
<feature type="transmembrane region" description="Helical" evidence="1">
    <location>
        <begin position="6"/>
        <end position="27"/>
    </location>
</feature>
<dbReference type="GeneID" id="303221865"/>
<feature type="transmembrane region" description="Helical" evidence="1">
    <location>
        <begin position="128"/>
        <end position="150"/>
    </location>
</feature>
<organism evidence="2 3">
    <name type="scientific">Brevibacterium linens ATCC 9172</name>
    <dbReference type="NCBI Taxonomy" id="1255617"/>
    <lineage>
        <taxon>Bacteria</taxon>
        <taxon>Bacillati</taxon>
        <taxon>Actinomycetota</taxon>
        <taxon>Actinomycetes</taxon>
        <taxon>Micrococcales</taxon>
        <taxon>Brevibacteriaceae</taxon>
        <taxon>Brevibacterium</taxon>
    </lineage>
</organism>